<accession>A0A1L8EA63</accession>
<dbReference type="EMBL" id="GFDG01003346">
    <property type="protein sequence ID" value="JAV15453.1"/>
    <property type="molecule type" value="Transcribed_RNA"/>
</dbReference>
<evidence type="ECO:0000313" key="3">
    <source>
        <dbReference type="EMBL" id="JAV15453.1"/>
    </source>
</evidence>
<dbReference type="AlphaFoldDB" id="A0A1L8EA63"/>
<feature type="chain" id="PRO_5013245098" evidence="2">
    <location>
        <begin position="27"/>
        <end position="133"/>
    </location>
</feature>
<feature type="signal peptide" evidence="2">
    <location>
        <begin position="1"/>
        <end position="26"/>
    </location>
</feature>
<feature type="region of interest" description="Disordered" evidence="1">
    <location>
        <begin position="48"/>
        <end position="94"/>
    </location>
</feature>
<evidence type="ECO:0000256" key="1">
    <source>
        <dbReference type="SAM" id="MobiDB-lite"/>
    </source>
</evidence>
<protein>
    <submittedName>
        <fullName evidence="3">Putative secreted protein</fullName>
    </submittedName>
</protein>
<organism evidence="3">
    <name type="scientific">Haematobia irritans</name>
    <name type="common">Horn fly</name>
    <name type="synonym">Conops irritans</name>
    <dbReference type="NCBI Taxonomy" id="7368"/>
    <lineage>
        <taxon>Eukaryota</taxon>
        <taxon>Metazoa</taxon>
        <taxon>Ecdysozoa</taxon>
        <taxon>Arthropoda</taxon>
        <taxon>Hexapoda</taxon>
        <taxon>Insecta</taxon>
        <taxon>Pterygota</taxon>
        <taxon>Neoptera</taxon>
        <taxon>Endopterygota</taxon>
        <taxon>Diptera</taxon>
        <taxon>Brachycera</taxon>
        <taxon>Muscomorpha</taxon>
        <taxon>Muscoidea</taxon>
        <taxon>Muscidae</taxon>
        <taxon>Haematobia</taxon>
    </lineage>
</organism>
<sequence length="133" mass="14778">MLSTKFFIITVAILSLIVLSAPAAEGTFILACLLRSPLCPFFRPPARAPATAATTTPPAPKQQDEGANQYPAGQGGEPNEEELAVPQERWNSKKKKSSFCPIGTLFFYPRENHYLQFSYTFLIVNKQFLLLQI</sequence>
<proteinExistence type="predicted"/>
<reference evidence="3" key="1">
    <citation type="submission" date="2017-01" db="EMBL/GenBank/DDBJ databases">
        <title>An insight into the sialome and mialome of the horn fly, Haematobia irritans.</title>
        <authorList>
            <person name="Breijo M."/>
            <person name="Boiani M."/>
            <person name="Ures X."/>
            <person name="Rocha S."/>
            <person name="Sequeira M."/>
            <person name="Ribeiro J.M."/>
        </authorList>
    </citation>
    <scope>NUCLEOTIDE SEQUENCE</scope>
</reference>
<name>A0A1L8EA63_HAEIR</name>
<keyword evidence="2" id="KW-0732">Signal</keyword>
<evidence type="ECO:0000256" key="2">
    <source>
        <dbReference type="SAM" id="SignalP"/>
    </source>
</evidence>